<evidence type="ECO:0000313" key="2">
    <source>
        <dbReference type="EMBL" id="HIX36612.1"/>
    </source>
</evidence>
<protein>
    <submittedName>
        <fullName evidence="2">Multicopper oxidase domain-containing protein</fullName>
    </submittedName>
</protein>
<evidence type="ECO:0000313" key="3">
    <source>
        <dbReference type="Proteomes" id="UP000824230"/>
    </source>
</evidence>
<dbReference type="Pfam" id="PF07732">
    <property type="entry name" value="Cu-oxidase_3"/>
    <property type="match status" value="1"/>
</dbReference>
<dbReference type="Proteomes" id="UP000824230">
    <property type="component" value="Unassembled WGS sequence"/>
</dbReference>
<reference evidence="2" key="1">
    <citation type="journal article" date="2021" name="PeerJ">
        <title>Extensive microbial diversity within the chicken gut microbiome revealed by metagenomics and culture.</title>
        <authorList>
            <person name="Gilroy R."/>
            <person name="Ravi A."/>
            <person name="Getino M."/>
            <person name="Pursley I."/>
            <person name="Horton D.L."/>
            <person name="Alikhan N.F."/>
            <person name="Baker D."/>
            <person name="Gharbi K."/>
            <person name="Hall N."/>
            <person name="Watson M."/>
            <person name="Adriaenssens E.M."/>
            <person name="Foster-Nyarko E."/>
            <person name="Jarju S."/>
            <person name="Secka A."/>
            <person name="Antonio M."/>
            <person name="Oren A."/>
            <person name="Chaudhuri R.R."/>
            <person name="La Ragione R."/>
            <person name="Hildebrand F."/>
            <person name="Pallen M.J."/>
        </authorList>
    </citation>
    <scope>NUCLEOTIDE SEQUENCE</scope>
    <source>
        <strain evidence="2">ChiHjej12B11-1927</strain>
    </source>
</reference>
<dbReference type="InterPro" id="IPR011707">
    <property type="entry name" value="Cu-oxidase-like_N"/>
</dbReference>
<sequence>MQLCQYPSQSRIRRFTLEAIQIPIVYNQYGDYDPNGLLYVLEQDSQRIQREALKRFQQTPPQPYEEVRPLVLRVNLGDTVKICFRTPLNRRLSIHAQGLAYDVMTSDGTSTGFNPDSTTDNFIEYTRYANTEGVFLFHDMTDPRSSEEATNIHGLFGTVIVEPPGARWFHMETG</sequence>
<gene>
    <name evidence="2" type="ORF">H9738_01900</name>
</gene>
<name>A0A9D1VJW8_9FIRM</name>
<dbReference type="AlphaFoldDB" id="A0A9D1VJW8"/>
<reference evidence="2" key="2">
    <citation type="submission" date="2021-04" db="EMBL/GenBank/DDBJ databases">
        <authorList>
            <person name="Gilroy R."/>
        </authorList>
    </citation>
    <scope>NUCLEOTIDE SEQUENCE</scope>
    <source>
        <strain evidence="2">ChiHjej12B11-1927</strain>
    </source>
</reference>
<dbReference type="InterPro" id="IPR008972">
    <property type="entry name" value="Cupredoxin"/>
</dbReference>
<dbReference type="SUPFAM" id="SSF49503">
    <property type="entry name" value="Cupredoxins"/>
    <property type="match status" value="1"/>
</dbReference>
<evidence type="ECO:0000259" key="1">
    <source>
        <dbReference type="Pfam" id="PF07732"/>
    </source>
</evidence>
<dbReference type="Gene3D" id="2.60.40.420">
    <property type="entry name" value="Cupredoxins - blue copper proteins"/>
    <property type="match status" value="1"/>
</dbReference>
<proteinExistence type="predicted"/>
<dbReference type="EMBL" id="DXFG01000038">
    <property type="protein sequence ID" value="HIX36612.1"/>
    <property type="molecule type" value="Genomic_DNA"/>
</dbReference>
<accession>A0A9D1VJW8</accession>
<feature type="domain" description="Plastocyanin-like" evidence="1">
    <location>
        <begin position="72"/>
        <end position="164"/>
    </location>
</feature>
<dbReference type="GO" id="GO:0005507">
    <property type="term" value="F:copper ion binding"/>
    <property type="evidence" value="ECO:0007669"/>
    <property type="project" value="InterPro"/>
</dbReference>
<comment type="caution">
    <text evidence="2">The sequence shown here is derived from an EMBL/GenBank/DDBJ whole genome shotgun (WGS) entry which is preliminary data.</text>
</comment>
<organism evidence="2 3">
    <name type="scientific">Candidatus Blautia pullistercoris</name>
    <dbReference type="NCBI Taxonomy" id="2838499"/>
    <lineage>
        <taxon>Bacteria</taxon>
        <taxon>Bacillati</taxon>
        <taxon>Bacillota</taxon>
        <taxon>Clostridia</taxon>
        <taxon>Lachnospirales</taxon>
        <taxon>Lachnospiraceae</taxon>
        <taxon>Blautia</taxon>
    </lineage>
</organism>